<dbReference type="AlphaFoldDB" id="A0AAW4PGR5"/>
<sequence length="142" mass="16337">MGSTQRSGTTLEWRWKDETDNRPLPESWARKGQEESVDEDEQPLYAIQCRGGLLLEWTVSRQTNAPVAGPNRERPALRVLYVTRDGQQAAVREWDATRQDEGWTPESAFASVIAKSLDACNDVDVDNREYYRSLVEERYDVE</sequence>
<comment type="caution">
    <text evidence="2">The sequence shown here is derived from an EMBL/GenBank/DDBJ whole genome shotgun (WGS) entry which is preliminary data.</text>
</comment>
<name>A0AAW4PGR5_9EURY</name>
<evidence type="ECO:0000256" key="1">
    <source>
        <dbReference type="SAM" id="MobiDB-lite"/>
    </source>
</evidence>
<feature type="compositionally biased region" description="Polar residues" evidence="1">
    <location>
        <begin position="1"/>
        <end position="10"/>
    </location>
</feature>
<evidence type="ECO:0000313" key="3">
    <source>
        <dbReference type="Proteomes" id="UP001430455"/>
    </source>
</evidence>
<dbReference type="EMBL" id="RKLT01000010">
    <property type="protein sequence ID" value="MBX0296818.1"/>
    <property type="molecule type" value="Genomic_DNA"/>
</dbReference>
<proteinExistence type="predicted"/>
<gene>
    <name evidence="2" type="ORF">EGH23_18220</name>
</gene>
<protein>
    <submittedName>
        <fullName evidence="2">Uncharacterized protein</fullName>
    </submittedName>
</protein>
<feature type="region of interest" description="Disordered" evidence="1">
    <location>
        <begin position="1"/>
        <end position="42"/>
    </location>
</feature>
<organism evidence="2 3">
    <name type="scientific">Haloarcula nitratireducens</name>
    <dbReference type="NCBI Taxonomy" id="2487749"/>
    <lineage>
        <taxon>Archaea</taxon>
        <taxon>Methanobacteriati</taxon>
        <taxon>Methanobacteriota</taxon>
        <taxon>Stenosarchaea group</taxon>
        <taxon>Halobacteria</taxon>
        <taxon>Halobacteriales</taxon>
        <taxon>Haloarculaceae</taxon>
        <taxon>Haloarcula</taxon>
    </lineage>
</organism>
<keyword evidence="3" id="KW-1185">Reference proteome</keyword>
<dbReference type="Proteomes" id="UP001430455">
    <property type="component" value="Unassembled WGS sequence"/>
</dbReference>
<feature type="compositionally biased region" description="Basic and acidic residues" evidence="1">
    <location>
        <begin position="13"/>
        <end position="34"/>
    </location>
</feature>
<reference evidence="2 3" key="1">
    <citation type="submission" date="2021-06" db="EMBL/GenBank/DDBJ databases">
        <title>Halomicroarcula sp. a new haloarchaeum isolated from saline soil.</title>
        <authorList>
            <person name="Duran-Viseras A."/>
            <person name="Sanchez-Porro C."/>
            <person name="Ventosa A."/>
        </authorList>
    </citation>
    <scope>NUCLEOTIDE SEQUENCE [LARGE SCALE GENOMIC DNA]</scope>
    <source>
        <strain evidence="2 3">F27</strain>
    </source>
</reference>
<evidence type="ECO:0000313" key="2">
    <source>
        <dbReference type="EMBL" id="MBX0296818.1"/>
    </source>
</evidence>
<accession>A0AAW4PGR5</accession>